<evidence type="ECO:0000313" key="1">
    <source>
        <dbReference type="EMBL" id="KAJ7784330.1"/>
    </source>
</evidence>
<name>A0AAD7KF76_9AGAR</name>
<dbReference type="AlphaFoldDB" id="A0AAD7KF76"/>
<gene>
    <name evidence="1" type="ORF">B0H16DRAFT_1492099</name>
</gene>
<reference evidence="1" key="1">
    <citation type="submission" date="2023-03" db="EMBL/GenBank/DDBJ databases">
        <title>Massive genome expansion in bonnet fungi (Mycena s.s.) driven by repeated elements and novel gene families across ecological guilds.</title>
        <authorList>
            <consortium name="Lawrence Berkeley National Laboratory"/>
            <person name="Harder C.B."/>
            <person name="Miyauchi S."/>
            <person name="Viragh M."/>
            <person name="Kuo A."/>
            <person name="Thoen E."/>
            <person name="Andreopoulos B."/>
            <person name="Lu D."/>
            <person name="Skrede I."/>
            <person name="Drula E."/>
            <person name="Henrissat B."/>
            <person name="Morin E."/>
            <person name="Kohler A."/>
            <person name="Barry K."/>
            <person name="LaButti K."/>
            <person name="Morin E."/>
            <person name="Salamov A."/>
            <person name="Lipzen A."/>
            <person name="Mereny Z."/>
            <person name="Hegedus B."/>
            <person name="Baldrian P."/>
            <person name="Stursova M."/>
            <person name="Weitz H."/>
            <person name="Taylor A."/>
            <person name="Grigoriev I.V."/>
            <person name="Nagy L.G."/>
            <person name="Martin F."/>
            <person name="Kauserud H."/>
        </authorList>
    </citation>
    <scope>NUCLEOTIDE SEQUENCE</scope>
    <source>
        <strain evidence="1">CBHHK182m</strain>
    </source>
</reference>
<sequence>MLQGRCVNLGLSLTFLPLYEVEPFFSRSVGRLDGKISQWELLHRPSLSLIHFAVFKDKIRWSDKTPNLGIFLKLVGNGPEYDHRSFVIDKVALIPWGLRQGGAHVDTGVCLLPDGGMSSQQSFPDYFYGDSGTCLPPGFDLHRFITHVNRGITHFHGSFWPLPRKLSDADFEAAKPSERWLRYMRIRPEGFEFQGYNGVVSYVFGVVKRNGKRVPLYGYDVDVFCVSFDSRIKALAKVDPTEFKKLLDDPGRKLCMVPKPLAQESGKSISEHFVVVGEKVYCRPEEY</sequence>
<evidence type="ECO:0000313" key="2">
    <source>
        <dbReference type="Proteomes" id="UP001215598"/>
    </source>
</evidence>
<proteinExistence type="predicted"/>
<protein>
    <submittedName>
        <fullName evidence="1">Uncharacterized protein</fullName>
    </submittedName>
</protein>
<dbReference type="Proteomes" id="UP001215598">
    <property type="component" value="Unassembled WGS sequence"/>
</dbReference>
<accession>A0AAD7KF76</accession>
<dbReference type="EMBL" id="JARKIB010000002">
    <property type="protein sequence ID" value="KAJ7784330.1"/>
    <property type="molecule type" value="Genomic_DNA"/>
</dbReference>
<keyword evidence="2" id="KW-1185">Reference proteome</keyword>
<organism evidence="1 2">
    <name type="scientific">Mycena metata</name>
    <dbReference type="NCBI Taxonomy" id="1033252"/>
    <lineage>
        <taxon>Eukaryota</taxon>
        <taxon>Fungi</taxon>
        <taxon>Dikarya</taxon>
        <taxon>Basidiomycota</taxon>
        <taxon>Agaricomycotina</taxon>
        <taxon>Agaricomycetes</taxon>
        <taxon>Agaricomycetidae</taxon>
        <taxon>Agaricales</taxon>
        <taxon>Marasmiineae</taxon>
        <taxon>Mycenaceae</taxon>
        <taxon>Mycena</taxon>
    </lineage>
</organism>
<comment type="caution">
    <text evidence="1">The sequence shown here is derived from an EMBL/GenBank/DDBJ whole genome shotgun (WGS) entry which is preliminary data.</text>
</comment>